<accession>A0A8X7NQI9</accession>
<dbReference type="InterPro" id="IPR045871">
    <property type="entry name" value="AHP1-5/YPD1"/>
</dbReference>
<dbReference type="CDD" id="cd00088">
    <property type="entry name" value="HPT"/>
    <property type="match status" value="1"/>
</dbReference>
<evidence type="ECO:0000313" key="4">
    <source>
        <dbReference type="EMBL" id="KAF6059081.1"/>
    </source>
</evidence>
<feature type="compositionally biased region" description="Basic and acidic residues" evidence="2">
    <location>
        <begin position="11"/>
        <end position="24"/>
    </location>
</feature>
<proteinExistence type="predicted"/>
<evidence type="ECO:0000256" key="2">
    <source>
        <dbReference type="SAM" id="MobiDB-lite"/>
    </source>
</evidence>
<evidence type="ECO:0000313" key="5">
    <source>
        <dbReference type="Proteomes" id="UP000590412"/>
    </source>
</evidence>
<dbReference type="Proteomes" id="UP000590412">
    <property type="component" value="Unassembled WGS sequence"/>
</dbReference>
<dbReference type="PANTHER" id="PTHR28242">
    <property type="entry name" value="PHOSPHORELAY INTERMEDIATE PROTEIN YPD1"/>
    <property type="match status" value="1"/>
</dbReference>
<feature type="modified residue" description="Phosphohistidine" evidence="1">
    <location>
        <position position="91"/>
    </location>
</feature>
<dbReference type="Pfam" id="PF01627">
    <property type="entry name" value="Hpt"/>
    <property type="match status" value="1"/>
</dbReference>
<dbReference type="SMART" id="SM00073">
    <property type="entry name" value="HPT"/>
    <property type="match status" value="1"/>
</dbReference>
<dbReference type="GO" id="GO:0009927">
    <property type="term" value="F:histidine phosphotransfer kinase activity"/>
    <property type="evidence" value="ECO:0007669"/>
    <property type="project" value="InterPro"/>
</dbReference>
<gene>
    <name evidence="4" type="ORF">FOB60_000663</name>
</gene>
<name>A0A8X7NQI9_CANPA</name>
<evidence type="ECO:0000256" key="1">
    <source>
        <dbReference type="PROSITE-ProRule" id="PRU00110"/>
    </source>
</evidence>
<dbReference type="GO" id="GO:0000160">
    <property type="term" value="P:phosphorelay signal transduction system"/>
    <property type="evidence" value="ECO:0007669"/>
    <property type="project" value="InterPro"/>
</dbReference>
<keyword evidence="1" id="KW-0597">Phosphoprotein</keyword>
<dbReference type="PROSITE" id="PS50894">
    <property type="entry name" value="HPT"/>
    <property type="match status" value="1"/>
</dbReference>
<dbReference type="OrthoDB" id="1673781at2759"/>
<dbReference type="InterPro" id="IPR008207">
    <property type="entry name" value="Sig_transdc_His_kin_Hpt_dom"/>
</dbReference>
<dbReference type="SUPFAM" id="SSF47226">
    <property type="entry name" value="Histidine-containing phosphotransfer domain, HPT domain"/>
    <property type="match status" value="1"/>
</dbReference>
<comment type="caution">
    <text evidence="4">The sequence shown here is derived from an EMBL/GenBank/DDBJ whole genome shotgun (WGS) entry which is preliminary data.</text>
</comment>
<feature type="domain" description="HPt" evidence="3">
    <location>
        <begin position="52"/>
        <end position="164"/>
    </location>
</feature>
<dbReference type="InterPro" id="IPR036641">
    <property type="entry name" value="HPT_dom_sf"/>
</dbReference>
<protein>
    <submittedName>
        <fullName evidence="4">Hpt domain family protein</fullName>
    </submittedName>
</protein>
<dbReference type="AlphaFoldDB" id="A0A8X7NQI9"/>
<feature type="region of interest" description="Disordered" evidence="2">
    <location>
        <begin position="123"/>
        <end position="199"/>
    </location>
</feature>
<dbReference type="GO" id="GO:0043424">
    <property type="term" value="F:protein histidine kinase binding"/>
    <property type="evidence" value="ECO:0007669"/>
    <property type="project" value="InterPro"/>
</dbReference>
<feature type="compositionally biased region" description="Basic and acidic residues" evidence="2">
    <location>
        <begin position="125"/>
        <end position="150"/>
    </location>
</feature>
<dbReference type="PANTHER" id="PTHR28242:SF52">
    <property type="entry name" value="PHOSPHORELAY INTERMEDIATE PROTEIN YPD1"/>
    <property type="match status" value="1"/>
</dbReference>
<evidence type="ECO:0000259" key="3">
    <source>
        <dbReference type="PROSITE" id="PS50894"/>
    </source>
</evidence>
<dbReference type="GO" id="GO:0005634">
    <property type="term" value="C:nucleus"/>
    <property type="evidence" value="ECO:0007669"/>
    <property type="project" value="TreeGrafter"/>
</dbReference>
<organism evidence="4 5">
    <name type="scientific">Candida parapsilosis</name>
    <name type="common">Yeast</name>
    <dbReference type="NCBI Taxonomy" id="5480"/>
    <lineage>
        <taxon>Eukaryota</taxon>
        <taxon>Fungi</taxon>
        <taxon>Dikarya</taxon>
        <taxon>Ascomycota</taxon>
        <taxon>Saccharomycotina</taxon>
        <taxon>Pichiomycetes</taxon>
        <taxon>Debaryomycetaceae</taxon>
        <taxon>Candida/Lodderomyces clade</taxon>
        <taxon>Candida</taxon>
    </lineage>
</organism>
<feature type="region of interest" description="Disordered" evidence="2">
    <location>
        <begin position="1"/>
        <end position="24"/>
    </location>
</feature>
<feature type="compositionally biased region" description="Acidic residues" evidence="2">
    <location>
        <begin position="188"/>
        <end position="198"/>
    </location>
</feature>
<feature type="compositionally biased region" description="Basic and acidic residues" evidence="2">
    <location>
        <begin position="159"/>
        <end position="170"/>
    </location>
</feature>
<dbReference type="GO" id="GO:0005737">
    <property type="term" value="C:cytoplasm"/>
    <property type="evidence" value="ECO:0007669"/>
    <property type="project" value="TreeGrafter"/>
</dbReference>
<dbReference type="Gene3D" id="1.20.120.160">
    <property type="entry name" value="HPT domain"/>
    <property type="match status" value="1"/>
</dbReference>
<reference evidence="4" key="1">
    <citation type="submission" date="2020-03" db="EMBL/GenBank/DDBJ databases">
        <title>FDA dAtabase for Regulatory Grade micrObial Sequences (FDA-ARGOS): Supporting development and validation of Infectious Disease Dx tests.</title>
        <authorList>
            <person name="Campos J."/>
            <person name="Goldberg B."/>
            <person name="Tallon L."/>
            <person name="Sadzewicz L."/>
            <person name="Vavikolanu K."/>
            <person name="Mehta A."/>
            <person name="Aluvathingal J."/>
            <person name="Nadendla S."/>
            <person name="Nandy P."/>
            <person name="Geyer C."/>
            <person name="Yan Y."/>
            <person name="Sichtig H."/>
        </authorList>
    </citation>
    <scope>NUCLEOTIDE SEQUENCE [LARGE SCALE GENOMIC DNA]</scope>
    <source>
        <strain evidence="4">FDAARGOS_652</strain>
    </source>
</reference>
<dbReference type="EMBL" id="JABWAB010000001">
    <property type="protein sequence ID" value="KAF6059081.1"/>
    <property type="molecule type" value="Genomic_DNA"/>
</dbReference>
<sequence length="228" mass="25317">MSSPQGGAVQHSDDEERYVPDIYSSDKQHKLQDSKLVDWAVFSEILQMDEDEEGFSQQLVETFVSQVEETFEKIEQYLKEKDLEQLSSSGHFLKGSAAALGLTAISGECERIQNYGHKINFDNFSQKDKEGGKEKSTKATSEKGDSEKTNGETTTTTNKEGESTSKDATKSDTTTSEKATGKSITNDKEEEADDESGDDFWIAAIEDALSRAKDGFIKTRKALDEFYA</sequence>